<organism evidence="3 4">
    <name type="scientific">Streptomyces gardneri</name>
    <dbReference type="NCBI Taxonomy" id="66892"/>
    <lineage>
        <taxon>Bacteria</taxon>
        <taxon>Bacillati</taxon>
        <taxon>Actinomycetota</taxon>
        <taxon>Actinomycetes</taxon>
        <taxon>Kitasatosporales</taxon>
        <taxon>Streptomycetaceae</taxon>
        <taxon>Streptomyces</taxon>
    </lineage>
</organism>
<dbReference type="Pfam" id="PF00589">
    <property type="entry name" value="Phage_integrase"/>
    <property type="match status" value="1"/>
</dbReference>
<keyword evidence="1" id="KW-0233">DNA recombination</keyword>
<reference evidence="3 4" key="1">
    <citation type="submission" date="2019-06" db="EMBL/GenBank/DDBJ databases">
        <title>Whole genome shotgun sequence of Streptomyces gardneri NBRC 12865.</title>
        <authorList>
            <person name="Hosoyama A."/>
            <person name="Uohara A."/>
            <person name="Ohji S."/>
            <person name="Ichikawa N."/>
        </authorList>
    </citation>
    <scope>NUCLEOTIDE SEQUENCE [LARGE SCALE GENOMIC DNA]</scope>
    <source>
        <strain evidence="3 4">NBRC 12865</strain>
    </source>
</reference>
<dbReference type="GO" id="GO:0015074">
    <property type="term" value="P:DNA integration"/>
    <property type="evidence" value="ECO:0007669"/>
    <property type="project" value="InterPro"/>
</dbReference>
<dbReference type="GO" id="GO:0006310">
    <property type="term" value="P:DNA recombination"/>
    <property type="evidence" value="ECO:0007669"/>
    <property type="project" value="UniProtKB-KW"/>
</dbReference>
<accession>A0A4Y3RP23</accession>
<gene>
    <name evidence="3" type="ORF">SGA01_47240</name>
</gene>
<evidence type="ECO:0000256" key="1">
    <source>
        <dbReference type="ARBA" id="ARBA00023172"/>
    </source>
</evidence>
<dbReference type="InterPro" id="IPR011010">
    <property type="entry name" value="DNA_brk_join_enz"/>
</dbReference>
<evidence type="ECO:0000313" key="3">
    <source>
        <dbReference type="EMBL" id="GEB59119.1"/>
    </source>
</evidence>
<evidence type="ECO:0000313" key="4">
    <source>
        <dbReference type="Proteomes" id="UP000315226"/>
    </source>
</evidence>
<evidence type="ECO:0000259" key="2">
    <source>
        <dbReference type="PROSITE" id="PS51898"/>
    </source>
</evidence>
<dbReference type="AlphaFoldDB" id="A0A4Y3RP23"/>
<feature type="domain" description="Tyr recombinase" evidence="2">
    <location>
        <begin position="1"/>
        <end position="52"/>
    </location>
</feature>
<name>A0A4Y3RP23_9ACTN</name>
<dbReference type="Gene3D" id="1.10.443.10">
    <property type="entry name" value="Intergrase catalytic core"/>
    <property type="match status" value="1"/>
</dbReference>
<dbReference type="OrthoDB" id="1822491at2"/>
<dbReference type="InterPro" id="IPR002104">
    <property type="entry name" value="Integrase_catalytic"/>
</dbReference>
<keyword evidence="4" id="KW-1185">Reference proteome</keyword>
<proteinExistence type="predicted"/>
<comment type="caution">
    <text evidence="3">The sequence shown here is derived from an EMBL/GenBank/DDBJ whole genome shotgun (WGS) entry which is preliminary data.</text>
</comment>
<dbReference type="EMBL" id="BJMN01000030">
    <property type="protein sequence ID" value="GEB59119.1"/>
    <property type="molecule type" value="Genomic_DNA"/>
</dbReference>
<dbReference type="Proteomes" id="UP000315226">
    <property type="component" value="Unassembled WGS sequence"/>
</dbReference>
<protein>
    <recommendedName>
        <fullName evidence="2">Tyr recombinase domain-containing protein</fullName>
    </recommendedName>
</protein>
<dbReference type="InterPro" id="IPR013762">
    <property type="entry name" value="Integrase-like_cat_sf"/>
</dbReference>
<dbReference type="SUPFAM" id="SSF56349">
    <property type="entry name" value="DNA breaking-rejoining enzymes"/>
    <property type="match status" value="1"/>
</dbReference>
<dbReference type="PROSITE" id="PS51898">
    <property type="entry name" value="TYR_RECOMBINASE"/>
    <property type="match status" value="1"/>
</dbReference>
<dbReference type="GO" id="GO:0003677">
    <property type="term" value="F:DNA binding"/>
    <property type="evidence" value="ECO:0007669"/>
    <property type="project" value="InterPro"/>
</dbReference>
<sequence>MLRHTYASIMLEAGESVVTLARWLGHSSPAITLGYYAHFMPEAGSKGRGTIDGLLGERGVWPAGRNSPDSPQRR</sequence>